<dbReference type="Proteomes" id="UP000093695">
    <property type="component" value="Chromosome"/>
</dbReference>
<sequence length="85" mass="8164">MGVSVTPSAWGSTRKTPVPPGSEAGVRIRVASAANGTPTLTPLSRQSPADSATVAGRVGNGAEGSCSAAVSTESPAATGGSRAAR</sequence>
<dbReference type="KEGG" id="aori:SD37_13415"/>
<feature type="region of interest" description="Disordered" evidence="1">
    <location>
        <begin position="1"/>
        <end position="85"/>
    </location>
</feature>
<keyword evidence="3" id="KW-1185">Reference proteome</keyword>
<dbReference type="AlphaFoldDB" id="A0A193BWL4"/>
<dbReference type="EMBL" id="CP016174">
    <property type="protein sequence ID" value="ANN16554.1"/>
    <property type="molecule type" value="Genomic_DNA"/>
</dbReference>
<evidence type="ECO:0000313" key="2">
    <source>
        <dbReference type="EMBL" id="ANN16554.1"/>
    </source>
</evidence>
<proteinExistence type="predicted"/>
<gene>
    <name evidence="2" type="ORF">SD37_13415</name>
</gene>
<name>A0A193BWL4_AMYOR</name>
<feature type="compositionally biased region" description="Polar residues" evidence="1">
    <location>
        <begin position="34"/>
        <end position="50"/>
    </location>
</feature>
<evidence type="ECO:0000256" key="1">
    <source>
        <dbReference type="SAM" id="MobiDB-lite"/>
    </source>
</evidence>
<evidence type="ECO:0000313" key="3">
    <source>
        <dbReference type="Proteomes" id="UP000093695"/>
    </source>
</evidence>
<dbReference type="STRING" id="31958.SD37_13415"/>
<protein>
    <submittedName>
        <fullName evidence="2">Uncharacterized protein</fullName>
    </submittedName>
</protein>
<organism evidence="2 3">
    <name type="scientific">Amycolatopsis orientalis</name>
    <name type="common">Nocardia orientalis</name>
    <dbReference type="NCBI Taxonomy" id="31958"/>
    <lineage>
        <taxon>Bacteria</taxon>
        <taxon>Bacillati</taxon>
        <taxon>Actinomycetota</taxon>
        <taxon>Actinomycetes</taxon>
        <taxon>Pseudonocardiales</taxon>
        <taxon>Pseudonocardiaceae</taxon>
        <taxon>Amycolatopsis</taxon>
    </lineage>
</organism>
<accession>A0A193BWL4</accession>
<reference evidence="2 3" key="1">
    <citation type="journal article" date="2015" name="Genome Announc.">
        <title>Draft Genome Sequence of Norvancomycin-Producing Strain Amycolatopsis orientalis CPCC200066.</title>
        <authorList>
            <person name="Lei X."/>
            <person name="Yuan F."/>
            <person name="Shi Y."/>
            <person name="Li X."/>
            <person name="Wang L."/>
            <person name="Hong B."/>
        </authorList>
    </citation>
    <scope>NUCLEOTIDE SEQUENCE [LARGE SCALE GENOMIC DNA]</scope>
    <source>
        <strain evidence="2 3">B-37</strain>
    </source>
</reference>
<feature type="compositionally biased region" description="Polar residues" evidence="1">
    <location>
        <begin position="1"/>
        <end position="15"/>
    </location>
</feature>